<feature type="domain" description="Transcription regulator PadR C-terminal" evidence="2">
    <location>
        <begin position="89"/>
        <end position="173"/>
    </location>
</feature>
<sequence length="175" mass="19909">MNTLSYGLLALLSVGPRTGYDLSQRVKPLWQAGHSQIYPLLSQLEQSGYITFELIEQSDKPDKKEYTITESGLAELSEWVGDSAGKPVLKDDLHIKLYAIWLAEPEKARQLLQARAAFCLSELERYQLLMDNVEKDRSSDGGKKHFGRYLLIRKRVMDVEANLQFCKWALSELGS</sequence>
<proteinExistence type="predicted"/>
<evidence type="ECO:0000259" key="2">
    <source>
        <dbReference type="Pfam" id="PF10400"/>
    </source>
</evidence>
<evidence type="ECO:0000259" key="1">
    <source>
        <dbReference type="Pfam" id="PF03551"/>
    </source>
</evidence>
<gene>
    <name evidence="3" type="primary">padR</name>
    <name evidence="3" type="ORF">GCM10010918_14870</name>
</gene>
<dbReference type="InterPro" id="IPR036390">
    <property type="entry name" value="WH_DNA-bd_sf"/>
</dbReference>
<comment type="caution">
    <text evidence="3">The sequence shown here is derived from an EMBL/GenBank/DDBJ whole genome shotgun (WGS) entry which is preliminary data.</text>
</comment>
<dbReference type="RefSeq" id="WP_188888283.1">
    <property type="nucleotide sequence ID" value="NZ_BMHY01000002.1"/>
</dbReference>
<evidence type="ECO:0000313" key="4">
    <source>
        <dbReference type="Proteomes" id="UP000600247"/>
    </source>
</evidence>
<accession>A0A917LWD1</accession>
<dbReference type="Gene3D" id="1.10.10.10">
    <property type="entry name" value="Winged helix-like DNA-binding domain superfamily/Winged helix DNA-binding domain"/>
    <property type="match status" value="1"/>
</dbReference>
<name>A0A917LWD1_9BACL</name>
<reference evidence="3 4" key="1">
    <citation type="journal article" date="2014" name="Int. J. Syst. Evol. Microbiol.">
        <title>Complete genome sequence of Corynebacterium casei LMG S-19264T (=DSM 44701T), isolated from a smear-ripened cheese.</title>
        <authorList>
            <consortium name="US DOE Joint Genome Institute (JGI-PGF)"/>
            <person name="Walter F."/>
            <person name="Albersmeier A."/>
            <person name="Kalinowski J."/>
            <person name="Ruckert C."/>
        </authorList>
    </citation>
    <scope>NUCLEOTIDE SEQUENCE [LARGE SCALE GENOMIC DNA]</scope>
    <source>
        <strain evidence="3 4">CGMCC 1.15286</strain>
    </source>
</reference>
<evidence type="ECO:0000313" key="3">
    <source>
        <dbReference type="EMBL" id="GGG62211.1"/>
    </source>
</evidence>
<protein>
    <submittedName>
        <fullName evidence="3">PadR family transcriptional regulator</fullName>
    </submittedName>
</protein>
<dbReference type="Proteomes" id="UP000600247">
    <property type="component" value="Unassembled WGS sequence"/>
</dbReference>
<dbReference type="InterPro" id="IPR005149">
    <property type="entry name" value="Tscrpt_reg_PadR_N"/>
</dbReference>
<dbReference type="SUPFAM" id="SSF46785">
    <property type="entry name" value="Winged helix' DNA-binding domain"/>
    <property type="match status" value="1"/>
</dbReference>
<feature type="domain" description="Transcription regulator PadR N-terminal" evidence="1">
    <location>
        <begin position="8"/>
        <end position="77"/>
    </location>
</feature>
<dbReference type="EMBL" id="BMHY01000002">
    <property type="protein sequence ID" value="GGG62211.1"/>
    <property type="molecule type" value="Genomic_DNA"/>
</dbReference>
<dbReference type="InterPro" id="IPR036388">
    <property type="entry name" value="WH-like_DNA-bd_sf"/>
</dbReference>
<dbReference type="PANTHER" id="PTHR43252">
    <property type="entry name" value="TRANSCRIPTIONAL REGULATOR YQJI"/>
    <property type="match status" value="1"/>
</dbReference>
<dbReference type="AlphaFoldDB" id="A0A917LWD1"/>
<dbReference type="InterPro" id="IPR018309">
    <property type="entry name" value="Tscrpt_reg_PadR_C"/>
</dbReference>
<dbReference type="Pfam" id="PF10400">
    <property type="entry name" value="Vir_act_alpha_C"/>
    <property type="match status" value="1"/>
</dbReference>
<dbReference type="Gene3D" id="6.10.140.190">
    <property type="match status" value="1"/>
</dbReference>
<dbReference type="PANTHER" id="PTHR43252:SF4">
    <property type="entry name" value="TRANSCRIPTIONAL REGULATORY PROTEIN"/>
    <property type="match status" value="1"/>
</dbReference>
<keyword evidence="4" id="KW-1185">Reference proteome</keyword>
<organism evidence="3 4">
    <name type="scientific">Paenibacillus radicis</name>
    <name type="common">ex Gao et al. 2016</name>
    <dbReference type="NCBI Taxonomy" id="1737354"/>
    <lineage>
        <taxon>Bacteria</taxon>
        <taxon>Bacillati</taxon>
        <taxon>Bacillota</taxon>
        <taxon>Bacilli</taxon>
        <taxon>Bacillales</taxon>
        <taxon>Paenibacillaceae</taxon>
        <taxon>Paenibacillus</taxon>
    </lineage>
</organism>
<dbReference type="Pfam" id="PF03551">
    <property type="entry name" value="PadR"/>
    <property type="match status" value="1"/>
</dbReference>